<organism evidence="1 2">
    <name type="scientific">Platanthera zijinensis</name>
    <dbReference type="NCBI Taxonomy" id="2320716"/>
    <lineage>
        <taxon>Eukaryota</taxon>
        <taxon>Viridiplantae</taxon>
        <taxon>Streptophyta</taxon>
        <taxon>Embryophyta</taxon>
        <taxon>Tracheophyta</taxon>
        <taxon>Spermatophyta</taxon>
        <taxon>Magnoliopsida</taxon>
        <taxon>Liliopsida</taxon>
        <taxon>Asparagales</taxon>
        <taxon>Orchidaceae</taxon>
        <taxon>Orchidoideae</taxon>
        <taxon>Orchideae</taxon>
        <taxon>Orchidinae</taxon>
        <taxon>Platanthera</taxon>
    </lineage>
</organism>
<comment type="caution">
    <text evidence="1">The sequence shown here is derived from an EMBL/GenBank/DDBJ whole genome shotgun (WGS) entry which is preliminary data.</text>
</comment>
<keyword evidence="2" id="KW-1185">Reference proteome</keyword>
<dbReference type="PANTHER" id="PTHR33790">
    <property type="entry name" value="OS05G0344200 PROTEIN"/>
    <property type="match status" value="1"/>
</dbReference>
<dbReference type="AlphaFoldDB" id="A0AAP0ATH2"/>
<proteinExistence type="predicted"/>
<evidence type="ECO:0000313" key="1">
    <source>
        <dbReference type="EMBL" id="KAK8914235.1"/>
    </source>
</evidence>
<dbReference type="InterPro" id="IPR040414">
    <property type="entry name" value="CID1/CID2"/>
</dbReference>
<dbReference type="EMBL" id="JBBWWQ010000021">
    <property type="protein sequence ID" value="KAK8914235.1"/>
    <property type="molecule type" value="Genomic_DNA"/>
</dbReference>
<dbReference type="Proteomes" id="UP001418222">
    <property type="component" value="Unassembled WGS sequence"/>
</dbReference>
<gene>
    <name evidence="1" type="ORF">KSP39_PZI023719</name>
</gene>
<reference evidence="1 2" key="1">
    <citation type="journal article" date="2022" name="Nat. Plants">
        <title>Genomes of leafy and leafless Platanthera orchids illuminate the evolution of mycoheterotrophy.</title>
        <authorList>
            <person name="Li M.H."/>
            <person name="Liu K.W."/>
            <person name="Li Z."/>
            <person name="Lu H.C."/>
            <person name="Ye Q.L."/>
            <person name="Zhang D."/>
            <person name="Wang J.Y."/>
            <person name="Li Y.F."/>
            <person name="Zhong Z.M."/>
            <person name="Liu X."/>
            <person name="Yu X."/>
            <person name="Liu D.K."/>
            <person name="Tu X.D."/>
            <person name="Liu B."/>
            <person name="Hao Y."/>
            <person name="Liao X.Y."/>
            <person name="Jiang Y.T."/>
            <person name="Sun W.H."/>
            <person name="Chen J."/>
            <person name="Chen Y.Q."/>
            <person name="Ai Y."/>
            <person name="Zhai J.W."/>
            <person name="Wu S.S."/>
            <person name="Zhou Z."/>
            <person name="Hsiao Y.Y."/>
            <person name="Wu W.L."/>
            <person name="Chen Y.Y."/>
            <person name="Lin Y.F."/>
            <person name="Hsu J.L."/>
            <person name="Li C.Y."/>
            <person name="Wang Z.W."/>
            <person name="Zhao X."/>
            <person name="Zhong W.Y."/>
            <person name="Ma X.K."/>
            <person name="Ma L."/>
            <person name="Huang J."/>
            <person name="Chen G.Z."/>
            <person name="Huang M.Z."/>
            <person name="Huang L."/>
            <person name="Peng D.H."/>
            <person name="Luo Y.B."/>
            <person name="Zou S.Q."/>
            <person name="Chen S.P."/>
            <person name="Lan S."/>
            <person name="Tsai W.C."/>
            <person name="Van de Peer Y."/>
            <person name="Liu Z.J."/>
        </authorList>
    </citation>
    <scope>NUCLEOTIDE SEQUENCE [LARGE SCALE GENOMIC DNA]</scope>
    <source>
        <strain evidence="1">Lor287</strain>
    </source>
</reference>
<dbReference type="PANTHER" id="PTHR33790:SF1">
    <property type="entry name" value="PROTEIN EARLY RESPONSIVE TO DEHYDRATION 15"/>
    <property type="match status" value="1"/>
</dbReference>
<accession>A0AAP0ATH2</accession>
<name>A0AAP0ATH2_9ASPA</name>
<evidence type="ECO:0000313" key="2">
    <source>
        <dbReference type="Proteomes" id="UP001418222"/>
    </source>
</evidence>
<protein>
    <submittedName>
        <fullName evidence="1">Uncharacterized protein</fullName>
    </submittedName>
</protein>
<sequence>MASTLNPRAAPFVPFFYREVDDFSAEWWRLVKSSPWFRDFWLRERFNEEKLEGLVFIDPDHAGEFLLQALLLFSDLPYSLRRSRRLRFVMVSEKRDQKEKKRINERMELMAWGAEKWMEARCRPSDVRRCSEKAHKFVSPREIGGYVRLFDEVDAELMSEEHEEELYEYDEDVNPIQNTTDMEKFVGIDALAEAISSIATGMDKSFLGRCTFAADTSITHA</sequence>